<keyword evidence="14" id="KW-0915">Sodium</keyword>
<reference evidence="23" key="1">
    <citation type="submission" date="2025-08" db="UniProtKB">
        <authorList>
            <consortium name="RefSeq"/>
        </authorList>
    </citation>
    <scope>IDENTIFICATION</scope>
    <source>
        <tissue evidence="23">Brain</tissue>
    </source>
</reference>
<dbReference type="Pfam" id="PF02690">
    <property type="entry name" value="Na_Pi_cotrans"/>
    <property type="match status" value="2"/>
</dbReference>
<evidence type="ECO:0000256" key="5">
    <source>
        <dbReference type="ARBA" id="ARBA00022475"/>
    </source>
</evidence>
<evidence type="ECO:0000256" key="18">
    <source>
        <dbReference type="ARBA" id="ARBA00034042"/>
    </source>
</evidence>
<keyword evidence="13" id="KW-0325">Glycoprotein</keyword>
<sequence>MSPHSIQSTMSSRPITIVSSGRSTKLDYNGMRMYSTQLSSQPKLALEEDSESGIGSTLDLSGSFDGYSQHTNHHFNTPSLREADRLPIEKGSSPQTTAVTLNKIRQLLISLSKIPLLFILLFLFVCSLDTLSSAFQLAGGKVAGDIFQDNAVLSNPVAGLVVGILVTVLVQSSSTSTSIVVSLVASGLLEVRLAVPIIMGSNIGTSVTNTIVAMMQAAERTEFQRAFAGATIHDCFNWLSVLVLLPLEVVSGLMTHLSHLLVTSFRLQPGEDAPELLKVITEPVTKLIIQLDKCVITGIAMGNEDMRNRSLVKEWCQTDLVMSTDNVSTENCGPSHNLSQPSVKCRHLFVSAPLSDLTVGLILLAASLAVLCTCLLLLVKLLNSLLKGQVAKVIHKVINTDLPYPFAWLAGYMAMFVGAGVTFVVQSSSVFTSAMTPLVGIGVISLERAYPLTLGSNIGTTATALLAALASPGNKLAAAIQISLCHLFFNVFGILLWYPLPFMRLPIRMARVLGERTAKYRWFAVLYLLLCFLLLPSLVLGLSLAGWRVMASVGAPFLGVTVFIAMVNVLQSRSPRHLPAKLQNWDFLPQWMHSLKPLDRLITKATVCCRPACQEGKGEEVEERITTQATSVNQKKKPDQQKTQLAYDNPVLDYLDENRPGVRVLKLKGLERCNSTPL</sequence>
<keyword evidence="6" id="KW-0597">Phosphoprotein</keyword>
<dbReference type="CTD" id="565599"/>
<feature type="transmembrane region" description="Helical" evidence="21">
    <location>
        <begin position="476"/>
        <end position="500"/>
    </location>
</feature>
<evidence type="ECO:0000256" key="7">
    <source>
        <dbReference type="ARBA" id="ARBA00022692"/>
    </source>
</evidence>
<dbReference type="RefSeq" id="XP_050928197.1">
    <property type="nucleotide sequence ID" value="XM_051072240.1"/>
</dbReference>
<evidence type="ECO:0000256" key="3">
    <source>
        <dbReference type="ARBA" id="ARBA00020021"/>
    </source>
</evidence>
<evidence type="ECO:0000256" key="13">
    <source>
        <dbReference type="ARBA" id="ARBA00023180"/>
    </source>
</evidence>
<comment type="catalytic activity">
    <reaction evidence="18">
        <text>3 Na(+)(out) + phosphate(out) = 3 Na(+)(in) + phosphate(in)</text>
        <dbReference type="Rhea" id="RHEA:71255"/>
        <dbReference type="ChEBI" id="CHEBI:29101"/>
        <dbReference type="ChEBI" id="CHEBI:43474"/>
    </reaction>
    <physiologicalReaction direction="left-to-right" evidence="18">
        <dbReference type="Rhea" id="RHEA:71256"/>
    </physiologicalReaction>
</comment>
<proteinExistence type="inferred from homology"/>
<feature type="transmembrane region" description="Helical" evidence="21">
    <location>
        <begin position="114"/>
        <end position="137"/>
    </location>
</feature>
<evidence type="ECO:0000256" key="8">
    <source>
        <dbReference type="ARBA" id="ARBA00022847"/>
    </source>
</evidence>
<evidence type="ECO:0000256" key="2">
    <source>
        <dbReference type="ARBA" id="ARBA00005808"/>
    </source>
</evidence>
<evidence type="ECO:0000256" key="1">
    <source>
        <dbReference type="ARBA" id="ARBA00004424"/>
    </source>
</evidence>
<keyword evidence="5" id="KW-1003">Cell membrane</keyword>
<keyword evidence="8" id="KW-0769">Symport</keyword>
<dbReference type="Proteomes" id="UP000694890">
    <property type="component" value="Linkage group LG8"/>
</dbReference>
<keyword evidence="14" id="KW-0739">Sodium transport</keyword>
<organism evidence="22 23">
    <name type="scientific">Lates calcarifer</name>
    <name type="common">Barramundi</name>
    <name type="synonym">Holocentrus calcarifer</name>
    <dbReference type="NCBI Taxonomy" id="8187"/>
    <lineage>
        <taxon>Eukaryota</taxon>
        <taxon>Metazoa</taxon>
        <taxon>Chordata</taxon>
        <taxon>Craniata</taxon>
        <taxon>Vertebrata</taxon>
        <taxon>Euteleostomi</taxon>
        <taxon>Actinopterygii</taxon>
        <taxon>Neopterygii</taxon>
        <taxon>Teleostei</taxon>
        <taxon>Neoteleostei</taxon>
        <taxon>Acanthomorphata</taxon>
        <taxon>Carangaria</taxon>
        <taxon>Carangaria incertae sedis</taxon>
        <taxon>Centropomidae</taxon>
        <taxon>Lates</taxon>
    </lineage>
</organism>
<dbReference type="GO" id="GO:0016324">
    <property type="term" value="C:apical plasma membrane"/>
    <property type="evidence" value="ECO:0007669"/>
    <property type="project" value="UniProtKB-SubCell"/>
</dbReference>
<comment type="subunit">
    <text evidence="20">Interacts via its C-terminal region with NHERF4. Interacts with NHERF1. Interacts with TMEM174; regulates SLC34A1 internalization by PTH and FGF23.</text>
</comment>
<keyword evidence="4" id="KW-0813">Transport</keyword>
<dbReference type="NCBIfam" id="TIGR01013">
    <property type="entry name" value="2a58"/>
    <property type="match status" value="1"/>
</dbReference>
<feature type="transmembrane region" description="Helical" evidence="21">
    <location>
        <begin position="157"/>
        <end position="185"/>
    </location>
</feature>
<evidence type="ECO:0000256" key="20">
    <source>
        <dbReference type="ARBA" id="ARBA00046944"/>
    </source>
</evidence>
<dbReference type="GO" id="GO:0005436">
    <property type="term" value="F:sodium:phosphate symporter activity"/>
    <property type="evidence" value="ECO:0007669"/>
    <property type="project" value="InterPro"/>
</dbReference>
<evidence type="ECO:0000313" key="22">
    <source>
        <dbReference type="Proteomes" id="UP000694890"/>
    </source>
</evidence>
<evidence type="ECO:0000256" key="11">
    <source>
        <dbReference type="ARBA" id="ARBA00023136"/>
    </source>
</evidence>
<evidence type="ECO:0000256" key="9">
    <source>
        <dbReference type="ARBA" id="ARBA00022989"/>
    </source>
</evidence>
<keyword evidence="12" id="KW-1015">Disulfide bond</keyword>
<feature type="transmembrane region" description="Helical" evidence="21">
    <location>
        <begin position="549"/>
        <end position="570"/>
    </location>
</feature>
<keyword evidence="7 21" id="KW-0812">Transmembrane</keyword>
<feature type="transmembrane region" description="Helical" evidence="21">
    <location>
        <begin position="520"/>
        <end position="543"/>
    </location>
</feature>
<feature type="transmembrane region" description="Helical" evidence="21">
    <location>
        <begin position="406"/>
        <end position="428"/>
    </location>
</feature>
<evidence type="ECO:0000256" key="21">
    <source>
        <dbReference type="SAM" id="Phobius"/>
    </source>
</evidence>
<dbReference type="GO" id="GO:0044341">
    <property type="term" value="P:sodium-dependent phosphate transport"/>
    <property type="evidence" value="ECO:0007669"/>
    <property type="project" value="InterPro"/>
</dbReference>
<comment type="function">
    <text evidence="19">Involved in actively transporting phosphate into cells via Na(+) cotransport in the renal brush border membrane. The cotransport has a Na(+):Pi stoichiometry of 3:1 and is electrogenic.</text>
</comment>
<accession>A0AAJ8DR97</accession>
<dbReference type="NCBIfam" id="NF037997">
    <property type="entry name" value="Na_Pi_symport"/>
    <property type="match status" value="2"/>
</dbReference>
<feature type="transmembrane region" description="Helical" evidence="21">
    <location>
        <begin position="357"/>
        <end position="379"/>
    </location>
</feature>
<keyword evidence="9 21" id="KW-1133">Transmembrane helix</keyword>
<dbReference type="PANTHER" id="PTHR10010">
    <property type="entry name" value="SOLUTE CARRIER FAMILY 34 SODIUM PHOSPHATE , MEMBER 2-RELATED"/>
    <property type="match status" value="1"/>
</dbReference>
<dbReference type="GO" id="GO:0030643">
    <property type="term" value="P:intracellular phosphate ion homeostasis"/>
    <property type="evidence" value="ECO:0007669"/>
    <property type="project" value="TreeGrafter"/>
</dbReference>
<evidence type="ECO:0000256" key="14">
    <source>
        <dbReference type="ARBA" id="ARBA00023201"/>
    </source>
</evidence>
<dbReference type="PANTHER" id="PTHR10010:SF21">
    <property type="entry name" value="SODIUM-DEPENDENT PHOSPHATE TRANSPORT PROTEIN 2A"/>
    <property type="match status" value="1"/>
</dbReference>
<dbReference type="GeneID" id="108899207"/>
<evidence type="ECO:0000256" key="12">
    <source>
        <dbReference type="ARBA" id="ARBA00023157"/>
    </source>
</evidence>
<evidence type="ECO:0000256" key="4">
    <source>
        <dbReference type="ARBA" id="ARBA00022448"/>
    </source>
</evidence>
<evidence type="ECO:0000256" key="15">
    <source>
        <dbReference type="ARBA" id="ARBA00029614"/>
    </source>
</evidence>
<dbReference type="GO" id="GO:0031982">
    <property type="term" value="C:vesicle"/>
    <property type="evidence" value="ECO:0007669"/>
    <property type="project" value="TreeGrafter"/>
</dbReference>
<feature type="transmembrane region" description="Helical" evidence="21">
    <location>
        <begin position="238"/>
        <end position="257"/>
    </location>
</feature>
<dbReference type="AlphaFoldDB" id="A0AAJ8DR97"/>
<evidence type="ECO:0000256" key="16">
    <source>
        <dbReference type="ARBA" id="ARBA00029764"/>
    </source>
</evidence>
<keyword evidence="11 21" id="KW-0472">Membrane</keyword>
<name>A0AAJ8DR97_LATCA</name>
<dbReference type="GO" id="GO:0005903">
    <property type="term" value="C:brush border"/>
    <property type="evidence" value="ECO:0007669"/>
    <property type="project" value="TreeGrafter"/>
</dbReference>
<evidence type="ECO:0000256" key="19">
    <source>
        <dbReference type="ARBA" id="ARBA00045420"/>
    </source>
</evidence>
<feature type="transmembrane region" description="Helical" evidence="21">
    <location>
        <begin position="197"/>
        <end position="218"/>
    </location>
</feature>
<evidence type="ECO:0000256" key="6">
    <source>
        <dbReference type="ARBA" id="ARBA00022553"/>
    </source>
</evidence>
<evidence type="ECO:0000256" key="17">
    <source>
        <dbReference type="ARBA" id="ARBA00031850"/>
    </source>
</evidence>
<evidence type="ECO:0000313" key="23">
    <source>
        <dbReference type="RefSeq" id="XP_050928197.1"/>
    </source>
</evidence>
<keyword evidence="10" id="KW-0406">Ion transport</keyword>
<comment type="similarity">
    <text evidence="2">Belongs to the SLC34A transporter family.</text>
</comment>
<comment type="subcellular location">
    <subcellularLocation>
        <location evidence="1">Apical cell membrane</location>
        <topology evidence="1">Multi-pass membrane protein</topology>
    </subcellularLocation>
</comment>
<evidence type="ECO:0000256" key="10">
    <source>
        <dbReference type="ARBA" id="ARBA00023065"/>
    </source>
</evidence>
<dbReference type="InterPro" id="IPR003841">
    <property type="entry name" value="Na/Pi_transpt"/>
</dbReference>
<gene>
    <name evidence="23" type="primary">slc34a1b</name>
</gene>
<protein>
    <recommendedName>
        <fullName evidence="3">Sodium-dependent phosphate transport protein 2A</fullName>
    </recommendedName>
    <alternativeName>
        <fullName evidence="17">Na(+)-dependent phosphate cotransporter 2A</fullName>
    </alternativeName>
    <alternativeName>
        <fullName evidence="15">Sodium/phosphate cotransporter 2A</fullName>
    </alternativeName>
    <alternativeName>
        <fullName evidence="16">Solute carrier family 34 member 1</fullName>
    </alternativeName>
</protein>